<dbReference type="Gene3D" id="1.20.1730.10">
    <property type="entry name" value="Sodium/glucose cotransporter"/>
    <property type="match status" value="1"/>
</dbReference>
<dbReference type="PROSITE" id="PS50283">
    <property type="entry name" value="NA_SOLUT_SYMP_3"/>
    <property type="match status" value="1"/>
</dbReference>
<evidence type="ECO:0000256" key="11">
    <source>
        <dbReference type="ARBA" id="ARBA00023201"/>
    </source>
</evidence>
<evidence type="ECO:0000256" key="12">
    <source>
        <dbReference type="ARBA" id="ARBA00033708"/>
    </source>
</evidence>
<evidence type="ECO:0000256" key="1">
    <source>
        <dbReference type="ARBA" id="ARBA00004651"/>
    </source>
</evidence>
<feature type="transmembrane region" description="Helical" evidence="14">
    <location>
        <begin position="232"/>
        <end position="253"/>
    </location>
</feature>
<keyword evidence="11" id="KW-0739">Sodium transport</keyword>
<keyword evidence="8" id="KW-0915">Sodium</keyword>
<evidence type="ECO:0000313" key="15">
    <source>
        <dbReference type="EMBL" id="BDD12998.1"/>
    </source>
</evidence>
<keyword evidence="16" id="KW-1185">Reference proteome</keyword>
<dbReference type="Pfam" id="PF00474">
    <property type="entry name" value="SSF"/>
    <property type="match status" value="1"/>
</dbReference>
<evidence type="ECO:0000256" key="2">
    <source>
        <dbReference type="ARBA" id="ARBA00006434"/>
    </source>
</evidence>
<evidence type="ECO:0000256" key="5">
    <source>
        <dbReference type="ARBA" id="ARBA00022692"/>
    </source>
</evidence>
<feature type="transmembrane region" description="Helical" evidence="14">
    <location>
        <begin position="307"/>
        <end position="327"/>
    </location>
</feature>
<reference evidence="15 16" key="1">
    <citation type="submission" date="2021-12" db="EMBL/GenBank/DDBJ databases">
        <title>Genome sequencing of bacteria with rrn-lacking chromosome and rrn-plasmid.</title>
        <authorList>
            <person name="Anda M."/>
            <person name="Iwasaki W."/>
        </authorList>
    </citation>
    <scope>NUCLEOTIDE SEQUENCE [LARGE SCALE GENOMIC DNA]</scope>
    <source>
        <strain evidence="15 16">DSM 100852</strain>
        <plasmid evidence="15 16">pFA9</plasmid>
    </source>
</reference>
<dbReference type="GO" id="GO:0005886">
    <property type="term" value="C:plasma membrane"/>
    <property type="evidence" value="ECO:0007669"/>
    <property type="project" value="UniProtKB-SubCell"/>
</dbReference>
<dbReference type="EMBL" id="AP025323">
    <property type="protein sequence ID" value="BDD12998.1"/>
    <property type="molecule type" value="Genomic_DNA"/>
</dbReference>
<protein>
    <submittedName>
        <fullName evidence="15">Solute:Na+ symporter, SSS family protein</fullName>
    </submittedName>
</protein>
<feature type="transmembrane region" description="Helical" evidence="14">
    <location>
        <begin position="161"/>
        <end position="184"/>
    </location>
</feature>
<evidence type="ECO:0000256" key="10">
    <source>
        <dbReference type="ARBA" id="ARBA00023136"/>
    </source>
</evidence>
<keyword evidence="9" id="KW-0406">Ion transport</keyword>
<keyword evidence="3" id="KW-0813">Transport</keyword>
<keyword evidence="6" id="KW-0769">Symport</keyword>
<name>A0AAU9DAP9_9BACT</name>
<evidence type="ECO:0000256" key="3">
    <source>
        <dbReference type="ARBA" id="ARBA00022448"/>
    </source>
</evidence>
<keyword evidence="10 14" id="KW-0472">Membrane</keyword>
<feature type="transmembrane region" description="Helical" evidence="14">
    <location>
        <begin position="45"/>
        <end position="69"/>
    </location>
</feature>
<feature type="transmembrane region" description="Helical" evidence="14">
    <location>
        <begin position="358"/>
        <end position="380"/>
    </location>
</feature>
<feature type="transmembrane region" description="Helical" evidence="14">
    <location>
        <begin position="115"/>
        <end position="141"/>
    </location>
</feature>
<proteinExistence type="inferred from homology"/>
<keyword evidence="4" id="KW-1003">Cell membrane</keyword>
<feature type="transmembrane region" description="Helical" evidence="14">
    <location>
        <begin position="6"/>
        <end position="24"/>
    </location>
</feature>
<evidence type="ECO:0000256" key="8">
    <source>
        <dbReference type="ARBA" id="ARBA00023053"/>
    </source>
</evidence>
<dbReference type="InterPro" id="IPR038377">
    <property type="entry name" value="Na/Glc_symporter_sf"/>
</dbReference>
<dbReference type="GO" id="GO:0015293">
    <property type="term" value="F:symporter activity"/>
    <property type="evidence" value="ECO:0007669"/>
    <property type="project" value="UniProtKB-KW"/>
</dbReference>
<evidence type="ECO:0000256" key="6">
    <source>
        <dbReference type="ARBA" id="ARBA00022847"/>
    </source>
</evidence>
<feature type="transmembrane region" description="Helical" evidence="14">
    <location>
        <begin position="75"/>
        <end position="95"/>
    </location>
</feature>
<dbReference type="PANTHER" id="PTHR48086:SF3">
    <property type="entry name" value="SODIUM_PROLINE SYMPORTER"/>
    <property type="match status" value="1"/>
</dbReference>
<comment type="similarity">
    <text evidence="2 13">Belongs to the sodium:solute symporter (SSF) (TC 2.A.21) family.</text>
</comment>
<dbReference type="RefSeq" id="WP_338396170.1">
    <property type="nucleotide sequence ID" value="NZ_AP025323.1"/>
</dbReference>
<evidence type="ECO:0000256" key="4">
    <source>
        <dbReference type="ARBA" id="ARBA00022475"/>
    </source>
</evidence>
<evidence type="ECO:0000256" key="13">
    <source>
        <dbReference type="RuleBase" id="RU362091"/>
    </source>
</evidence>
<geneLocation type="plasmid" evidence="15 16">
    <name>pFA9</name>
</geneLocation>
<comment type="subcellular location">
    <subcellularLocation>
        <location evidence="1">Cell membrane</location>
        <topology evidence="1">Multi-pass membrane protein</topology>
    </subcellularLocation>
</comment>
<feature type="transmembrane region" description="Helical" evidence="14">
    <location>
        <begin position="386"/>
        <end position="408"/>
    </location>
</feature>
<feature type="transmembrane region" description="Helical" evidence="14">
    <location>
        <begin position="415"/>
        <end position="433"/>
    </location>
</feature>
<dbReference type="InterPro" id="IPR050277">
    <property type="entry name" value="Sodium:Solute_Symporter"/>
</dbReference>
<dbReference type="KEGG" id="fax:FUAX_54300"/>
<comment type="catalytic activity">
    <reaction evidence="12">
        <text>L-proline(in) + Na(+)(in) = L-proline(out) + Na(+)(out)</text>
        <dbReference type="Rhea" id="RHEA:28967"/>
        <dbReference type="ChEBI" id="CHEBI:29101"/>
        <dbReference type="ChEBI" id="CHEBI:60039"/>
    </reaction>
</comment>
<keyword evidence="7 14" id="KW-1133">Transmembrane helix</keyword>
<accession>A0AAU9DAP9</accession>
<evidence type="ECO:0000313" key="16">
    <source>
        <dbReference type="Proteomes" id="UP001348817"/>
    </source>
</evidence>
<keyword evidence="15" id="KW-0614">Plasmid</keyword>
<feature type="transmembrane region" description="Helical" evidence="14">
    <location>
        <begin position="274"/>
        <end position="295"/>
    </location>
</feature>
<dbReference type="AlphaFoldDB" id="A0AAU9DAP9"/>
<evidence type="ECO:0000256" key="7">
    <source>
        <dbReference type="ARBA" id="ARBA00022989"/>
    </source>
</evidence>
<evidence type="ECO:0000256" key="9">
    <source>
        <dbReference type="ARBA" id="ARBA00023065"/>
    </source>
</evidence>
<evidence type="ECO:0000256" key="14">
    <source>
        <dbReference type="SAM" id="Phobius"/>
    </source>
</evidence>
<keyword evidence="5 14" id="KW-0812">Transmembrane</keyword>
<sequence>MHWIDYAVFGTYFSAIVYVGYYFLGKNQSREDYYVGGRAIGAGHVGMSIAATDVGGGFSIGLGGLGFTMGLSGSWLLFTGLIGAWIAAVVTVPRLKRIDQETGLLTFPDFLAYKYNGVVATMAAVISGIGYVGFTSGQILAGGKLAAASVFKDISWMDPTHFSLIVISLLVVLYTSMGGIKAVIYTDTIQWAVLLFGLIALGIPFAYVKLGGWDTIRATLPDEHFSLANVDFATLANWACAIIPIWFIAMTLYQRVFATRDESQARKAFLIAGVFEYPIIAISGVVLGMLARVAYPESDPEAALPHLLTGVLPVGIAGFVLASYFSAVMSTADSCLIAASGNVENDLLRKYFPSEGNLVWRSIIVTLVLGILASALALYFTRVLDIILHSYSFMVAGLLVPTLAGYFAKRPSVRGAVASMWCGGGTALVLIAMEIPLPYGLNPTLFGLIMSVIAYFVTNAMGNPSENARIRQQKVGLEKESEA</sequence>
<dbReference type="GO" id="GO:0006814">
    <property type="term" value="P:sodium ion transport"/>
    <property type="evidence" value="ECO:0007669"/>
    <property type="project" value="UniProtKB-KW"/>
</dbReference>
<gene>
    <name evidence="15" type="ORF">FUAX_54300</name>
</gene>
<feature type="transmembrane region" description="Helical" evidence="14">
    <location>
        <begin position="445"/>
        <end position="462"/>
    </location>
</feature>
<dbReference type="InterPro" id="IPR001734">
    <property type="entry name" value="Na/solute_symporter"/>
</dbReference>
<dbReference type="Proteomes" id="UP001348817">
    <property type="component" value="Plasmid pFA9"/>
</dbReference>
<organism evidence="15 16">
    <name type="scientific">Fulvitalea axinellae</name>
    <dbReference type="NCBI Taxonomy" id="1182444"/>
    <lineage>
        <taxon>Bacteria</taxon>
        <taxon>Pseudomonadati</taxon>
        <taxon>Bacteroidota</taxon>
        <taxon>Cytophagia</taxon>
        <taxon>Cytophagales</taxon>
        <taxon>Persicobacteraceae</taxon>
        <taxon>Fulvitalea</taxon>
    </lineage>
</organism>
<dbReference type="PANTHER" id="PTHR48086">
    <property type="entry name" value="SODIUM/PROLINE SYMPORTER-RELATED"/>
    <property type="match status" value="1"/>
</dbReference>
<feature type="transmembrane region" description="Helical" evidence="14">
    <location>
        <begin position="191"/>
        <end position="212"/>
    </location>
</feature>
<dbReference type="CDD" id="cd10322">
    <property type="entry name" value="SLC5sbd"/>
    <property type="match status" value="1"/>
</dbReference>